<evidence type="ECO:0000313" key="2">
    <source>
        <dbReference type="Proteomes" id="UP000250200"/>
    </source>
</evidence>
<dbReference type="Proteomes" id="UP000250200">
    <property type="component" value="Unassembled WGS sequence"/>
</dbReference>
<proteinExistence type="predicted"/>
<reference evidence="1 2" key="1">
    <citation type="submission" date="2018-06" db="EMBL/GenBank/DDBJ databases">
        <authorList>
            <consortium name="Pathogen Informatics"/>
            <person name="Doyle S."/>
        </authorList>
    </citation>
    <scope>NUCLEOTIDE SEQUENCE [LARGE SCALE GENOMIC DNA]</scope>
    <source>
        <strain evidence="1 2">NCTC8181</strain>
    </source>
</reference>
<accession>A0A7Z7P391</accession>
<evidence type="ECO:0000313" key="1">
    <source>
        <dbReference type="EMBL" id="SQA18221.1"/>
    </source>
</evidence>
<sequence length="40" mass="4718">MAKIGLNFGEKLQIADKEYRTFNDGLDVNVLLLMIHRRKR</sequence>
<comment type="caution">
    <text evidence="1">The sequence shown here is derived from an EMBL/GenBank/DDBJ whole genome shotgun (WGS) entry which is preliminary data.</text>
</comment>
<name>A0A7Z7P391_STRAG</name>
<gene>
    <name evidence="1" type="ORF">NCTC8181_01267</name>
</gene>
<dbReference type="AlphaFoldDB" id="A0A7Z7P391"/>
<protein>
    <submittedName>
        <fullName evidence="1">Conjugal transfer protein</fullName>
    </submittedName>
</protein>
<organism evidence="1 2">
    <name type="scientific">Streptococcus agalactiae</name>
    <dbReference type="NCBI Taxonomy" id="1311"/>
    <lineage>
        <taxon>Bacteria</taxon>
        <taxon>Bacillati</taxon>
        <taxon>Bacillota</taxon>
        <taxon>Bacilli</taxon>
        <taxon>Lactobacillales</taxon>
        <taxon>Streptococcaceae</taxon>
        <taxon>Streptococcus</taxon>
    </lineage>
</organism>
<dbReference type="RefSeq" id="WP_001871886.1">
    <property type="nucleotide sequence ID" value="NZ_CAACXY010000016.1"/>
</dbReference>
<dbReference type="EMBL" id="UAVB01000001">
    <property type="protein sequence ID" value="SQA18221.1"/>
    <property type="molecule type" value="Genomic_DNA"/>
</dbReference>